<dbReference type="PANTHER" id="PTHR43633:SF1">
    <property type="entry name" value="ALCOHOL DEHYDROGENASE YQHD"/>
    <property type="match status" value="1"/>
</dbReference>
<keyword evidence="7" id="KW-1185">Reference proteome</keyword>
<dbReference type="Pfam" id="PF25137">
    <property type="entry name" value="ADH_Fe_C"/>
    <property type="match status" value="1"/>
</dbReference>
<dbReference type="Gene3D" id="3.40.50.1970">
    <property type="match status" value="1"/>
</dbReference>
<dbReference type="InterPro" id="IPR018211">
    <property type="entry name" value="ADH_Fe_CS"/>
</dbReference>
<dbReference type="FunFam" id="3.40.50.1970:FF:000003">
    <property type="entry name" value="Alcohol dehydrogenase, iron-containing"/>
    <property type="match status" value="1"/>
</dbReference>
<dbReference type="RefSeq" id="WP_100849792.1">
    <property type="nucleotide sequence ID" value="NZ_BMJF01000002.1"/>
</dbReference>
<dbReference type="GO" id="GO:0046872">
    <property type="term" value="F:metal ion binding"/>
    <property type="evidence" value="ECO:0007669"/>
    <property type="project" value="InterPro"/>
</dbReference>
<dbReference type="GeneID" id="66565505"/>
<dbReference type="CDD" id="cd08187">
    <property type="entry name" value="BDH"/>
    <property type="match status" value="1"/>
</dbReference>
<dbReference type="GO" id="GO:1990362">
    <property type="term" value="F:butanol dehydrogenase (NAD+) activity"/>
    <property type="evidence" value="ECO:0007669"/>
    <property type="project" value="InterPro"/>
</dbReference>
<keyword evidence="3" id="KW-0560">Oxidoreductase</keyword>
<dbReference type="Proteomes" id="UP000231901">
    <property type="component" value="Chromosome"/>
</dbReference>
<dbReference type="PANTHER" id="PTHR43633">
    <property type="entry name" value="ALCOHOL DEHYDROGENASE YQHD"/>
    <property type="match status" value="1"/>
</dbReference>
<dbReference type="Gene3D" id="1.20.1090.10">
    <property type="entry name" value="Dehydroquinate synthase-like - alpha domain"/>
    <property type="match status" value="1"/>
</dbReference>
<evidence type="ECO:0000256" key="3">
    <source>
        <dbReference type="ARBA" id="ARBA00023002"/>
    </source>
</evidence>
<dbReference type="InterPro" id="IPR044731">
    <property type="entry name" value="BDH-like"/>
</dbReference>
<dbReference type="SUPFAM" id="SSF56796">
    <property type="entry name" value="Dehydroquinate synthase-like"/>
    <property type="match status" value="1"/>
</dbReference>
<dbReference type="Pfam" id="PF00465">
    <property type="entry name" value="Fe-ADH"/>
    <property type="match status" value="1"/>
</dbReference>
<dbReference type="AlphaFoldDB" id="A0A2K8QNT3"/>
<dbReference type="GO" id="GO:0008106">
    <property type="term" value="F:alcohol dehydrogenase (NADP+) activity"/>
    <property type="evidence" value="ECO:0007669"/>
    <property type="project" value="TreeGrafter"/>
</dbReference>
<organism evidence="6 7">
    <name type="scientific">Dickeya fangzhongdai</name>
    <dbReference type="NCBI Taxonomy" id="1778540"/>
    <lineage>
        <taxon>Bacteria</taxon>
        <taxon>Pseudomonadati</taxon>
        <taxon>Pseudomonadota</taxon>
        <taxon>Gammaproteobacteria</taxon>
        <taxon>Enterobacterales</taxon>
        <taxon>Pectobacteriaceae</taxon>
        <taxon>Dickeya</taxon>
    </lineage>
</organism>
<gene>
    <name evidence="6" type="ORF">CVE23_14320</name>
</gene>
<evidence type="ECO:0000256" key="2">
    <source>
        <dbReference type="ARBA" id="ARBA00007358"/>
    </source>
</evidence>
<accession>A0A2K8QNT3</accession>
<dbReference type="PROSITE" id="PS00913">
    <property type="entry name" value="ADH_IRON_1"/>
    <property type="match status" value="1"/>
</dbReference>
<dbReference type="KEGG" id="dfn:CVE23_14320"/>
<dbReference type="GO" id="GO:0005829">
    <property type="term" value="C:cytosol"/>
    <property type="evidence" value="ECO:0007669"/>
    <property type="project" value="TreeGrafter"/>
</dbReference>
<dbReference type="EMBL" id="CP025003">
    <property type="protein sequence ID" value="ATZ95052.1"/>
    <property type="molecule type" value="Genomic_DNA"/>
</dbReference>
<name>A0A2K8QNT3_9GAMM</name>
<reference evidence="7" key="1">
    <citation type="journal article" date="2018" name="Genome Announc.">
        <title>Complete genome sequence of a Dickeya fangzhongdai type strain causing bleeding canker of pear tree trunks.</title>
        <authorList>
            <person name="Zhao Y."/>
            <person name="Tian Y."/>
            <person name="Li X."/>
            <person name="Hu B."/>
        </authorList>
    </citation>
    <scope>NUCLEOTIDE SEQUENCE [LARGE SCALE GENOMIC DNA]</scope>
    <source>
        <strain evidence="7">DSM 101947</strain>
    </source>
</reference>
<dbReference type="InterPro" id="IPR001670">
    <property type="entry name" value="ADH_Fe/GldA"/>
</dbReference>
<comment type="similarity">
    <text evidence="2">Belongs to the iron-containing alcohol dehydrogenase family.</text>
</comment>
<evidence type="ECO:0000313" key="7">
    <source>
        <dbReference type="Proteomes" id="UP000231901"/>
    </source>
</evidence>
<feature type="domain" description="Alcohol dehydrogenase iron-type/glycerol dehydrogenase GldA" evidence="4">
    <location>
        <begin position="9"/>
        <end position="173"/>
    </location>
</feature>
<protein>
    <submittedName>
        <fullName evidence="6">NADH-dependent alcohol dehydrogenase</fullName>
    </submittedName>
</protein>
<evidence type="ECO:0000259" key="5">
    <source>
        <dbReference type="Pfam" id="PF25137"/>
    </source>
</evidence>
<feature type="domain" description="Fe-containing alcohol dehydrogenase-like C-terminal" evidence="5">
    <location>
        <begin position="185"/>
        <end position="354"/>
    </location>
</feature>
<comment type="cofactor">
    <cofactor evidence="1">
        <name>Fe cation</name>
        <dbReference type="ChEBI" id="CHEBI:24875"/>
    </cofactor>
</comment>
<dbReference type="InterPro" id="IPR056798">
    <property type="entry name" value="ADH_Fe_C"/>
</dbReference>
<dbReference type="GO" id="GO:1990002">
    <property type="term" value="F:methylglyoxal reductase (NADPH) (acetol producing) activity"/>
    <property type="evidence" value="ECO:0007669"/>
    <property type="project" value="TreeGrafter"/>
</dbReference>
<evidence type="ECO:0000313" key="6">
    <source>
        <dbReference type="EMBL" id="ATZ95052.1"/>
    </source>
</evidence>
<dbReference type="PROSITE" id="PS00060">
    <property type="entry name" value="ADH_IRON_2"/>
    <property type="match status" value="1"/>
</dbReference>
<evidence type="ECO:0000256" key="1">
    <source>
        <dbReference type="ARBA" id="ARBA00001962"/>
    </source>
</evidence>
<proteinExistence type="inferred from homology"/>
<evidence type="ECO:0000259" key="4">
    <source>
        <dbReference type="Pfam" id="PF00465"/>
    </source>
</evidence>
<sequence>MLDFEYFNPTRILFGPGKLAEIVKYIPENARILITYGGGSARKYGTLDEIRQLLTHYTCFEFGGIEPNPQYATLMRAVDVVKANKIDFLLAIGGGSVVDGTKFIAAASTQADIWNTWLARAPIQSALPIGCVMTLPATGSEMNATAVVSHKQSGAKAGYSHPLLFPKFAVLDPRKSYTLPSRQVANGVVDAFVHVLEQYLTYPVYGKVQDRFAEGLLLTLIEEGPKAIQAPENYDVRATLTWSATLALNGLIGAGVPQDWATHRIGHQLTSLFGLDHAQTLAVLLPSLLDVQRRTKHDKLVQYAQRVWNLTAADEESLISLAIEKTREFFETMEVKTRMRDYNLPESAIDDILANLEKFHLLPQGEHQDIDRAAAHRILRQSY</sequence>